<dbReference type="Proteomes" id="UP000518887">
    <property type="component" value="Unassembled WGS sequence"/>
</dbReference>
<protein>
    <submittedName>
        <fullName evidence="9">Phosphoribosylformylglycinamidine synthase</fullName>
        <ecNumber evidence="9">6.3.5.3</ecNumber>
    </submittedName>
</protein>
<dbReference type="InterPro" id="IPR036676">
    <property type="entry name" value="PurM-like_C_sf"/>
</dbReference>
<evidence type="ECO:0000313" key="10">
    <source>
        <dbReference type="Proteomes" id="UP000518887"/>
    </source>
</evidence>
<dbReference type="GO" id="GO:0006164">
    <property type="term" value="P:purine nucleotide biosynthetic process"/>
    <property type="evidence" value="ECO:0007669"/>
    <property type="project" value="UniProtKB-KW"/>
</dbReference>
<dbReference type="SUPFAM" id="SSF52317">
    <property type="entry name" value="Class I glutamine amidotransferase-like"/>
    <property type="match status" value="1"/>
</dbReference>
<evidence type="ECO:0000256" key="4">
    <source>
        <dbReference type="ARBA" id="ARBA00022755"/>
    </source>
</evidence>
<feature type="domain" description="PurM-like C-terminal" evidence="7">
    <location>
        <begin position="460"/>
        <end position="611"/>
    </location>
</feature>
<dbReference type="Gene3D" id="3.30.1330.10">
    <property type="entry name" value="PurM-like, N-terminal domain"/>
    <property type="match status" value="2"/>
</dbReference>
<evidence type="ECO:0000256" key="1">
    <source>
        <dbReference type="ARBA" id="ARBA00022598"/>
    </source>
</evidence>
<organism evidence="9 10">
    <name type="scientific">Treponema ruminis</name>
    <dbReference type="NCBI Taxonomy" id="744515"/>
    <lineage>
        <taxon>Bacteria</taxon>
        <taxon>Pseudomonadati</taxon>
        <taxon>Spirochaetota</taxon>
        <taxon>Spirochaetia</taxon>
        <taxon>Spirochaetales</taxon>
        <taxon>Treponemataceae</taxon>
        <taxon>Treponema</taxon>
    </lineage>
</organism>
<dbReference type="InterPro" id="IPR036921">
    <property type="entry name" value="PurM-like_N_sf"/>
</dbReference>
<dbReference type="GO" id="GO:0004642">
    <property type="term" value="F:phosphoribosylformylglycinamidine synthase activity"/>
    <property type="evidence" value="ECO:0007669"/>
    <property type="project" value="UniProtKB-EC"/>
</dbReference>
<accession>A0A7W8LL24</accession>
<evidence type="ECO:0000259" key="8">
    <source>
        <dbReference type="Pfam" id="PF18072"/>
    </source>
</evidence>
<dbReference type="Pfam" id="PF02769">
    <property type="entry name" value="AIRS_C"/>
    <property type="match status" value="1"/>
</dbReference>
<evidence type="ECO:0000256" key="2">
    <source>
        <dbReference type="ARBA" id="ARBA00022723"/>
    </source>
</evidence>
<dbReference type="PANTHER" id="PTHR10099:SF1">
    <property type="entry name" value="PHOSPHORIBOSYLFORMYLGLYCINAMIDINE SYNTHASE"/>
    <property type="match status" value="1"/>
</dbReference>
<keyword evidence="3" id="KW-0547">Nucleotide-binding</keyword>
<evidence type="ECO:0000256" key="6">
    <source>
        <dbReference type="ARBA" id="ARBA00022842"/>
    </source>
</evidence>
<dbReference type="EC" id="6.3.5.3" evidence="9"/>
<keyword evidence="10" id="KW-1185">Reference proteome</keyword>
<dbReference type="Gene3D" id="3.40.50.880">
    <property type="match status" value="1"/>
</dbReference>
<proteinExistence type="predicted"/>
<dbReference type="CDD" id="cd02204">
    <property type="entry name" value="PurL_repeat2"/>
    <property type="match status" value="1"/>
</dbReference>
<dbReference type="RefSeq" id="WP_184656784.1">
    <property type="nucleotide sequence ID" value="NZ_JACHFQ010000001.1"/>
</dbReference>
<reference evidence="9 10" key="1">
    <citation type="submission" date="2020-08" db="EMBL/GenBank/DDBJ databases">
        <title>Genomic Encyclopedia of Type Strains, Phase IV (KMG-IV): sequencing the most valuable type-strain genomes for metagenomic binning, comparative biology and taxonomic classification.</title>
        <authorList>
            <person name="Goeker M."/>
        </authorList>
    </citation>
    <scope>NUCLEOTIDE SEQUENCE [LARGE SCALE GENOMIC DNA]</scope>
    <source>
        <strain evidence="9 10">DSM 103462</strain>
    </source>
</reference>
<gene>
    <name evidence="9" type="ORF">HNP76_000314</name>
</gene>
<dbReference type="SUPFAM" id="SSF56042">
    <property type="entry name" value="PurM C-terminal domain-like"/>
    <property type="match status" value="2"/>
</dbReference>
<dbReference type="NCBIfam" id="TIGR01857">
    <property type="entry name" value="FGAM-synthase"/>
    <property type="match status" value="1"/>
</dbReference>
<keyword evidence="1 9" id="KW-0436">Ligase</keyword>
<dbReference type="SMART" id="SM01211">
    <property type="entry name" value="GATase_5"/>
    <property type="match status" value="1"/>
</dbReference>
<feature type="domain" description="Phosphoribosylformylglycinamidine synthase linker" evidence="8">
    <location>
        <begin position="186"/>
        <end position="234"/>
    </location>
</feature>
<dbReference type="InterPro" id="IPR010141">
    <property type="entry name" value="FGAM_synthase"/>
</dbReference>
<evidence type="ECO:0000259" key="7">
    <source>
        <dbReference type="Pfam" id="PF02769"/>
    </source>
</evidence>
<dbReference type="CDD" id="cd02203">
    <property type="entry name" value="PurL_repeat1"/>
    <property type="match status" value="1"/>
</dbReference>
<dbReference type="GO" id="GO:0005524">
    <property type="term" value="F:ATP binding"/>
    <property type="evidence" value="ECO:0007669"/>
    <property type="project" value="UniProtKB-KW"/>
</dbReference>
<sequence length="1339" mass="146631">MFRIYVERKPGFQSEAQSILSEINGFLGISSVKGVRYFNRYDIENTSEDVSKMAALRIFSEPQSDSVVYTELPTDANDTVIIWEYLPGQYDQRADSAEQCLSLLRESMRSTAKVGTEPPRVRCAKMVILSGTVSADEVAKIQKYLINPVDSRLTDSKIPETLEMKTETPADIPTVEGFIKLGKKELDAYREKMGLAMDLADIQFLQDYFKSIKRDPTETEIRVLDTYWSDHCRHTTFNTVLKDIKVEKGPYAKLFKESLKNYEAMHTDIYAKRKDKPLTLMDMATIGGKYLRKHGMLEDMEVSEENNACSIFIDVHYTTDENGNPLPEGKEEVEQWLLQFKNETHNHPTEIEPFGGAATCIGGAIRDPLSGRSWVYQSMRVTGAADPTVPLSETLHGKLPQMKICREAAQGFSSYGNQIGLTTGQVTEVYHPGFLAKRMELGAVIAASPYKTVMRETPEKGDIIILLGGGTGRDGIGGATGSSKVHTEKSVTTAAAEVQKGNAVEERKIQRLFRNPEVSHMIRRSNDFGAGGVSVAVGELAPGLDINLDAVPKKYEGLNGTELAISESQERMAVVVRPGDVDKFIKYCNDENLNAVVVATVTDKNKLTMKWRGKTIVDIDRSFLDSAGAVHTAKASIESPTEQHDSPLVKPLDSVAKVLGKCASATGEAGGEKPTAEQIKEAFIENIRDLACCSQRGLQERFDGSIGASTVLFPFGGKYQGTPECAMSAKIPVISPRETSTVSLMSYGYDPRVAQWSPWHGAQTAILSSLAKITCIGGKATTSRMSYQEFFGRAVSEHTWGYPTAALLGSIDAQREMGCASIGGKDSMSGTFEHINVPHTLVSFAVAHDEAKNVQSGSFKKSGSYIYLVQIPYSKELAPDWDAFKKNSDALYELNKAGKINAMYPVGAGGIAEAITKMSFGNKIGVQLTQIPTSATVIGFHRNANDTIADLFTPQYGSIIVETDDDKFENGGFVNTTVLRIGNTQKDPIISFEMKGVDPLPKAEIKLSDLYEAWESKLSKVFPPVSSVKKEENLPEWAKEEHASLGEARAKKDTFTVIDPSKAKPRVIVPVFPGTNCEYDMARAFNLAGADSHILVFKNRTPKDLEESLAAFKAEIEQAQIVAFAGGFSAGDEPDGSGKFIANVIREKRISDAITSHLEKKNLILGICNGFQALIKTGLVPYGKITEPSAETPTLTFNDIHRHISRVVWTRMVSAASPWALDASVLEEKPHYIPVSHGEGKIFISEQLAKELFANGQVYSQYCDENGKPTMLEPENPNGSAFAIEGLTSPDGLVLGKMGHSERTVGIGGYTADLIKNIACNKEASSCQNLFRAGVRYFN</sequence>
<comment type="caution">
    <text evidence="9">The sequence shown here is derived from an EMBL/GenBank/DDBJ whole genome shotgun (WGS) entry which is preliminary data.</text>
</comment>
<dbReference type="Gene3D" id="1.10.8.750">
    <property type="entry name" value="Phosphoribosylformylglycinamidine synthase, linker domain"/>
    <property type="match status" value="1"/>
</dbReference>
<keyword evidence="6" id="KW-0460">Magnesium</keyword>
<dbReference type="InterPro" id="IPR029062">
    <property type="entry name" value="Class_I_gatase-like"/>
</dbReference>
<dbReference type="Pfam" id="PF13507">
    <property type="entry name" value="GATase_5"/>
    <property type="match status" value="1"/>
</dbReference>
<keyword evidence="4" id="KW-0658">Purine biosynthesis</keyword>
<dbReference type="Pfam" id="PF18072">
    <property type="entry name" value="FGAR-AT_linker"/>
    <property type="match status" value="1"/>
</dbReference>
<dbReference type="PANTHER" id="PTHR10099">
    <property type="entry name" value="PHOSPHORIBOSYLFORMYLGLYCINAMIDINE SYNTHASE"/>
    <property type="match status" value="1"/>
</dbReference>
<evidence type="ECO:0000256" key="5">
    <source>
        <dbReference type="ARBA" id="ARBA00022840"/>
    </source>
</evidence>
<dbReference type="SUPFAM" id="SSF55326">
    <property type="entry name" value="PurM N-terminal domain-like"/>
    <property type="match status" value="2"/>
</dbReference>
<dbReference type="GO" id="GO:0005737">
    <property type="term" value="C:cytoplasm"/>
    <property type="evidence" value="ECO:0007669"/>
    <property type="project" value="TreeGrafter"/>
</dbReference>
<dbReference type="EMBL" id="JACHFQ010000001">
    <property type="protein sequence ID" value="MBB5224974.1"/>
    <property type="molecule type" value="Genomic_DNA"/>
</dbReference>
<dbReference type="InterPro" id="IPR041609">
    <property type="entry name" value="PurL_linker"/>
</dbReference>
<evidence type="ECO:0000256" key="3">
    <source>
        <dbReference type="ARBA" id="ARBA00022741"/>
    </source>
</evidence>
<dbReference type="InterPro" id="IPR010918">
    <property type="entry name" value="PurM-like_C_dom"/>
</dbReference>
<keyword evidence="2" id="KW-0479">Metal-binding</keyword>
<keyword evidence="5" id="KW-0067">ATP-binding</keyword>
<evidence type="ECO:0000313" key="9">
    <source>
        <dbReference type="EMBL" id="MBB5224974.1"/>
    </source>
</evidence>
<dbReference type="Gene3D" id="3.90.650.10">
    <property type="entry name" value="PurM-like C-terminal domain"/>
    <property type="match status" value="2"/>
</dbReference>
<name>A0A7W8LL24_9SPIR</name>
<dbReference type="GO" id="GO:0046872">
    <property type="term" value="F:metal ion binding"/>
    <property type="evidence" value="ECO:0007669"/>
    <property type="project" value="UniProtKB-KW"/>
</dbReference>